<reference evidence="1" key="2">
    <citation type="submission" date="2025-08" db="UniProtKB">
        <authorList>
            <consortium name="Ensembl"/>
        </authorList>
    </citation>
    <scope>IDENTIFICATION</scope>
</reference>
<dbReference type="Ensembl" id="ENSSFOT00015033660.2">
    <property type="protein sequence ID" value="ENSSFOP00015033293.1"/>
    <property type="gene ID" value="ENSSFOG00015021245.2"/>
</dbReference>
<dbReference type="Proteomes" id="UP000694397">
    <property type="component" value="Chromosome 18"/>
</dbReference>
<reference evidence="1" key="3">
    <citation type="submission" date="2025-09" db="UniProtKB">
        <authorList>
            <consortium name="Ensembl"/>
        </authorList>
    </citation>
    <scope>IDENTIFICATION</scope>
</reference>
<protein>
    <submittedName>
        <fullName evidence="1">Uncharacterized protein</fullName>
    </submittedName>
</protein>
<name>A0A8C9SKU7_SCLFO</name>
<evidence type="ECO:0000313" key="1">
    <source>
        <dbReference type="Ensembl" id="ENSSFOP00015033293.1"/>
    </source>
</evidence>
<sequence length="108" mass="12329">MVSILPCISSPYSFSTVCTSYERQSVLYTFCNRVTAFTPFPLSRAFQCKGKIRPTHHVPAVNIFIHQHENTLTSLATVPVVHEFCLLSHLQLNIFSPFLTSWTQVRNK</sequence>
<proteinExistence type="predicted"/>
<dbReference type="AlphaFoldDB" id="A0A8C9SKU7"/>
<organism evidence="1 2">
    <name type="scientific">Scleropages formosus</name>
    <name type="common">Asian bonytongue</name>
    <name type="synonym">Osteoglossum formosum</name>
    <dbReference type="NCBI Taxonomy" id="113540"/>
    <lineage>
        <taxon>Eukaryota</taxon>
        <taxon>Metazoa</taxon>
        <taxon>Chordata</taxon>
        <taxon>Craniata</taxon>
        <taxon>Vertebrata</taxon>
        <taxon>Euteleostomi</taxon>
        <taxon>Actinopterygii</taxon>
        <taxon>Neopterygii</taxon>
        <taxon>Teleostei</taxon>
        <taxon>Osteoglossocephala</taxon>
        <taxon>Osteoglossomorpha</taxon>
        <taxon>Osteoglossiformes</taxon>
        <taxon>Osteoglossidae</taxon>
        <taxon>Scleropages</taxon>
    </lineage>
</organism>
<keyword evidence="2" id="KW-1185">Reference proteome</keyword>
<evidence type="ECO:0000313" key="2">
    <source>
        <dbReference type="Proteomes" id="UP000694397"/>
    </source>
</evidence>
<accession>A0A8C9SKU7</accession>
<reference evidence="1 2" key="1">
    <citation type="submission" date="2019-04" db="EMBL/GenBank/DDBJ databases">
        <authorList>
            <consortium name="Wellcome Sanger Institute Data Sharing"/>
        </authorList>
    </citation>
    <scope>NUCLEOTIDE SEQUENCE [LARGE SCALE GENOMIC DNA]</scope>
</reference>